<name>A0AAU8DKZ0_9ACTN</name>
<dbReference type="InterPro" id="IPR036514">
    <property type="entry name" value="SGNH_hydro_sf"/>
</dbReference>
<proteinExistence type="predicted"/>
<dbReference type="Gene3D" id="3.40.50.1110">
    <property type="entry name" value="SGNH hydrolase"/>
    <property type="match status" value="1"/>
</dbReference>
<dbReference type="SUPFAM" id="SSF52266">
    <property type="entry name" value="SGNH hydrolase"/>
    <property type="match status" value="1"/>
</dbReference>
<reference evidence="2" key="1">
    <citation type="submission" date="2024-05" db="EMBL/GenBank/DDBJ databases">
        <authorList>
            <person name="Cai S.Y."/>
            <person name="Jin L.M."/>
            <person name="Li H.R."/>
        </authorList>
    </citation>
    <scope>NUCLEOTIDE SEQUENCE</scope>
    <source>
        <strain evidence="2">A5-74</strain>
    </source>
</reference>
<dbReference type="GO" id="GO:0016787">
    <property type="term" value="F:hydrolase activity"/>
    <property type="evidence" value="ECO:0007669"/>
    <property type="project" value="UniProtKB-KW"/>
</dbReference>
<sequence>MHGILSTLHDLRPVQGTVTAVIGYWNVGWSGAVGRAQGVVYVRNARLLTDAVNQVLERASAAGGAVYVDAYAAFGSDDSTTTDLLTDDGDHPNDRGHDALARAVVSAVRAAGR</sequence>
<accession>A0AAU8DKZ0</accession>
<evidence type="ECO:0000259" key="1">
    <source>
        <dbReference type="Pfam" id="PF13472"/>
    </source>
</evidence>
<dbReference type="RefSeq" id="WP_353647517.1">
    <property type="nucleotide sequence ID" value="NZ_CP159218.1"/>
</dbReference>
<protein>
    <submittedName>
        <fullName evidence="2">SGNH/GDSL hydrolase family protein</fullName>
        <ecNumber evidence="2">3.1.-.-</ecNumber>
    </submittedName>
</protein>
<gene>
    <name evidence="2" type="ORF">ABLG96_11445</name>
</gene>
<feature type="domain" description="SGNH hydrolase-type esterase" evidence="1">
    <location>
        <begin position="43"/>
        <end position="99"/>
    </location>
</feature>
<dbReference type="AlphaFoldDB" id="A0AAU8DKZ0"/>
<dbReference type="EMBL" id="CP159218">
    <property type="protein sequence ID" value="XCG61901.1"/>
    <property type="molecule type" value="Genomic_DNA"/>
</dbReference>
<dbReference type="Pfam" id="PF13472">
    <property type="entry name" value="Lipase_GDSL_2"/>
    <property type="match status" value="1"/>
</dbReference>
<keyword evidence="2" id="KW-0378">Hydrolase</keyword>
<dbReference type="InterPro" id="IPR013830">
    <property type="entry name" value="SGNH_hydro"/>
</dbReference>
<evidence type="ECO:0000313" key="2">
    <source>
        <dbReference type="EMBL" id="XCG61901.1"/>
    </source>
</evidence>
<dbReference type="EC" id="3.1.-.-" evidence="2"/>
<organism evidence="2">
    <name type="scientific">Nakamurella sp. A5-74</name>
    <dbReference type="NCBI Taxonomy" id="3158264"/>
    <lineage>
        <taxon>Bacteria</taxon>
        <taxon>Bacillati</taxon>
        <taxon>Actinomycetota</taxon>
        <taxon>Actinomycetes</taxon>
        <taxon>Nakamurellales</taxon>
        <taxon>Nakamurellaceae</taxon>
        <taxon>Nakamurella</taxon>
    </lineage>
</organism>